<accession>A0AAN7YD85</accession>
<name>A0AAN7YD85_9EURO</name>
<organism evidence="2 3">
    <name type="scientific">Lithohypha guttulata</name>
    <dbReference type="NCBI Taxonomy" id="1690604"/>
    <lineage>
        <taxon>Eukaryota</taxon>
        <taxon>Fungi</taxon>
        <taxon>Dikarya</taxon>
        <taxon>Ascomycota</taxon>
        <taxon>Pezizomycotina</taxon>
        <taxon>Eurotiomycetes</taxon>
        <taxon>Chaetothyriomycetidae</taxon>
        <taxon>Chaetothyriales</taxon>
        <taxon>Trichomeriaceae</taxon>
        <taxon>Lithohypha</taxon>
    </lineage>
</organism>
<dbReference type="GO" id="GO:0061630">
    <property type="term" value="F:ubiquitin protein ligase activity"/>
    <property type="evidence" value="ECO:0007669"/>
    <property type="project" value="TreeGrafter"/>
</dbReference>
<dbReference type="InterPro" id="IPR015947">
    <property type="entry name" value="PUA-like_sf"/>
</dbReference>
<feature type="region of interest" description="Disordered" evidence="1">
    <location>
        <begin position="137"/>
        <end position="203"/>
    </location>
</feature>
<evidence type="ECO:0008006" key="4">
    <source>
        <dbReference type="Google" id="ProtNLM"/>
    </source>
</evidence>
<dbReference type="SUPFAM" id="SSF88697">
    <property type="entry name" value="PUA domain-like"/>
    <property type="match status" value="1"/>
</dbReference>
<keyword evidence="3" id="KW-1185">Reference proteome</keyword>
<evidence type="ECO:0000313" key="3">
    <source>
        <dbReference type="Proteomes" id="UP001309876"/>
    </source>
</evidence>
<dbReference type="PANTHER" id="PTHR23327">
    <property type="entry name" value="RING FINGER PROTEIN 127"/>
    <property type="match status" value="1"/>
</dbReference>
<proteinExistence type="predicted"/>
<protein>
    <recommendedName>
        <fullName evidence="4">Lon N-terminal domain-containing protein</fullName>
    </recommendedName>
</protein>
<sequence length="203" mass="22847">MLDGYYIGRIQRIDDIPLAEEEAAEAFDMRGEEPTEGDFEGQLRHMSTQALYQYCVDFVEQARARSADWLHERMLAVFGPPPQDPAVFPFWIASILPVTDDQKYALLPVTSVRERLKITARWIRLLEEASRLLGPELEASEVAQPEEHSEMTQRASQTTEPETEPTQPLAVHDSPPGADEHPALPSSEAQSQSETETEANDEN</sequence>
<dbReference type="AlphaFoldDB" id="A0AAN7YD85"/>
<dbReference type="Gene3D" id="1.20.58.1480">
    <property type="match status" value="1"/>
</dbReference>
<dbReference type="EMBL" id="JAVRRJ010000009">
    <property type="protein sequence ID" value="KAK5081599.1"/>
    <property type="molecule type" value="Genomic_DNA"/>
</dbReference>
<dbReference type="PANTHER" id="PTHR23327:SF42">
    <property type="entry name" value="LON PEPTIDASE N-TERMINAL DOMAIN AND RING FINGER PROTEIN C14F5.10C"/>
    <property type="match status" value="1"/>
</dbReference>
<evidence type="ECO:0000256" key="1">
    <source>
        <dbReference type="SAM" id="MobiDB-lite"/>
    </source>
</evidence>
<comment type="caution">
    <text evidence="2">The sequence shown here is derived from an EMBL/GenBank/DDBJ whole genome shotgun (WGS) entry which is preliminary data.</text>
</comment>
<feature type="compositionally biased region" description="Low complexity" evidence="1">
    <location>
        <begin position="157"/>
        <end position="168"/>
    </location>
</feature>
<dbReference type="Proteomes" id="UP001309876">
    <property type="component" value="Unassembled WGS sequence"/>
</dbReference>
<reference evidence="2 3" key="1">
    <citation type="submission" date="2023-08" db="EMBL/GenBank/DDBJ databases">
        <title>Black Yeasts Isolated from many extreme environments.</title>
        <authorList>
            <person name="Coleine C."/>
            <person name="Stajich J.E."/>
            <person name="Selbmann L."/>
        </authorList>
    </citation>
    <scope>NUCLEOTIDE SEQUENCE [LARGE SCALE GENOMIC DNA]</scope>
    <source>
        <strain evidence="2 3">CCFEE 5910</strain>
    </source>
</reference>
<gene>
    <name evidence="2" type="ORF">LTR05_007730</name>
</gene>
<evidence type="ECO:0000313" key="2">
    <source>
        <dbReference type="EMBL" id="KAK5081599.1"/>
    </source>
</evidence>